<reference evidence="1" key="1">
    <citation type="submission" date="2023-06" db="EMBL/GenBank/DDBJ databases">
        <title>Survivors Of The Sea: Transcriptome response of Skeletonema marinoi to long-term dormancy.</title>
        <authorList>
            <person name="Pinder M.I.M."/>
            <person name="Kourtchenko O."/>
            <person name="Robertson E.K."/>
            <person name="Larsson T."/>
            <person name="Maumus F."/>
            <person name="Osuna-Cruz C.M."/>
            <person name="Vancaester E."/>
            <person name="Stenow R."/>
            <person name="Vandepoele K."/>
            <person name="Ploug H."/>
            <person name="Bruchert V."/>
            <person name="Godhe A."/>
            <person name="Topel M."/>
        </authorList>
    </citation>
    <scope>NUCLEOTIDE SEQUENCE</scope>
    <source>
        <strain evidence="1">R05AC</strain>
    </source>
</reference>
<dbReference type="AlphaFoldDB" id="A0AAD8YDY6"/>
<accession>A0AAD8YDY6</accession>
<proteinExistence type="predicted"/>
<name>A0AAD8YDY6_9STRA</name>
<sequence length="27" mass="3055">MKNVIEYVGLQIQNAATYFTKIAFFSG</sequence>
<dbReference type="Proteomes" id="UP001224775">
    <property type="component" value="Unassembled WGS sequence"/>
</dbReference>
<evidence type="ECO:0000313" key="1">
    <source>
        <dbReference type="EMBL" id="KAK1743824.1"/>
    </source>
</evidence>
<gene>
    <name evidence="1" type="ORF">QTG54_005421</name>
</gene>
<organism evidence="1 2">
    <name type="scientific">Skeletonema marinoi</name>
    <dbReference type="NCBI Taxonomy" id="267567"/>
    <lineage>
        <taxon>Eukaryota</taxon>
        <taxon>Sar</taxon>
        <taxon>Stramenopiles</taxon>
        <taxon>Ochrophyta</taxon>
        <taxon>Bacillariophyta</taxon>
        <taxon>Coscinodiscophyceae</taxon>
        <taxon>Thalassiosirophycidae</taxon>
        <taxon>Thalassiosirales</taxon>
        <taxon>Skeletonemataceae</taxon>
        <taxon>Skeletonema</taxon>
        <taxon>Skeletonema marinoi-dohrnii complex</taxon>
    </lineage>
</organism>
<comment type="caution">
    <text evidence="1">The sequence shown here is derived from an EMBL/GenBank/DDBJ whole genome shotgun (WGS) entry which is preliminary data.</text>
</comment>
<keyword evidence="2" id="KW-1185">Reference proteome</keyword>
<protein>
    <submittedName>
        <fullName evidence="1">Uncharacterized protein</fullName>
    </submittedName>
</protein>
<dbReference type="EMBL" id="JATAAI010000008">
    <property type="protein sequence ID" value="KAK1743824.1"/>
    <property type="molecule type" value="Genomic_DNA"/>
</dbReference>
<evidence type="ECO:0000313" key="2">
    <source>
        <dbReference type="Proteomes" id="UP001224775"/>
    </source>
</evidence>